<keyword evidence="6" id="KW-0464">Manganese</keyword>
<evidence type="ECO:0000256" key="4">
    <source>
        <dbReference type="ARBA" id="ARBA00022801"/>
    </source>
</evidence>
<dbReference type="Proteomes" id="UP000427906">
    <property type="component" value="Chromosome"/>
</dbReference>
<evidence type="ECO:0000256" key="6">
    <source>
        <dbReference type="ARBA" id="ARBA00023211"/>
    </source>
</evidence>
<dbReference type="CDD" id="cd18870">
    <property type="entry name" value="NUDIX_AcylCoAdiphos_Nudt19"/>
    <property type="match status" value="1"/>
</dbReference>
<evidence type="ECO:0000256" key="1">
    <source>
        <dbReference type="ARBA" id="ARBA00001936"/>
    </source>
</evidence>
<comment type="cofactor">
    <cofactor evidence="1">
        <name>Mn(2+)</name>
        <dbReference type="ChEBI" id="CHEBI:29035"/>
    </cofactor>
</comment>
<dbReference type="OrthoDB" id="9788263at2"/>
<name>A0A5K7YGZ7_9BACT</name>
<reference evidence="8 9" key="1">
    <citation type="submission" date="2019-11" db="EMBL/GenBank/DDBJ databases">
        <title>Comparative genomics of hydrocarbon-degrading Desulfosarcina strains.</title>
        <authorList>
            <person name="Watanabe M."/>
            <person name="Kojima H."/>
            <person name="Fukui M."/>
        </authorList>
    </citation>
    <scope>NUCLEOTIDE SEQUENCE [LARGE SCALE GENOMIC DNA]</scope>
    <source>
        <strain evidence="8 9">PL12</strain>
    </source>
</reference>
<protein>
    <recommendedName>
        <fullName evidence="7">Nudix hydrolase domain-containing protein</fullName>
    </recommendedName>
</protein>
<accession>A0A5K7YGZ7</accession>
<evidence type="ECO:0000313" key="8">
    <source>
        <dbReference type="EMBL" id="BBO67340.1"/>
    </source>
</evidence>
<gene>
    <name evidence="8" type="ORF">DSCA_12700</name>
</gene>
<dbReference type="InterPro" id="IPR015797">
    <property type="entry name" value="NUDIX_hydrolase-like_dom_sf"/>
</dbReference>
<feature type="domain" description="Nudix hydrolase" evidence="7">
    <location>
        <begin position="11"/>
        <end position="205"/>
    </location>
</feature>
<dbReference type="Gene3D" id="3.90.79.10">
    <property type="entry name" value="Nucleoside Triphosphate Pyrophosphohydrolase"/>
    <property type="match status" value="1"/>
</dbReference>
<keyword evidence="3" id="KW-0479">Metal-binding</keyword>
<comment type="cofactor">
    <cofactor evidence="2">
        <name>Mg(2+)</name>
        <dbReference type="ChEBI" id="CHEBI:18420"/>
    </cofactor>
</comment>
<organism evidence="8 9">
    <name type="scientific">Desulfosarcina alkanivorans</name>
    <dbReference type="NCBI Taxonomy" id="571177"/>
    <lineage>
        <taxon>Bacteria</taxon>
        <taxon>Pseudomonadati</taxon>
        <taxon>Thermodesulfobacteriota</taxon>
        <taxon>Desulfobacteria</taxon>
        <taxon>Desulfobacterales</taxon>
        <taxon>Desulfosarcinaceae</taxon>
        <taxon>Desulfosarcina</taxon>
    </lineage>
</organism>
<keyword evidence="4" id="KW-0378">Hydrolase</keyword>
<dbReference type="AlphaFoldDB" id="A0A5K7YGZ7"/>
<evidence type="ECO:0000313" key="9">
    <source>
        <dbReference type="Proteomes" id="UP000427906"/>
    </source>
</evidence>
<dbReference type="EMBL" id="AP021874">
    <property type="protein sequence ID" value="BBO67340.1"/>
    <property type="molecule type" value="Genomic_DNA"/>
</dbReference>
<keyword evidence="5" id="KW-0460">Magnesium</keyword>
<dbReference type="InterPro" id="IPR039121">
    <property type="entry name" value="NUDT19"/>
</dbReference>
<dbReference type="GO" id="GO:0016818">
    <property type="term" value="F:hydrolase activity, acting on acid anhydrides, in phosphorus-containing anhydrides"/>
    <property type="evidence" value="ECO:0007669"/>
    <property type="project" value="InterPro"/>
</dbReference>
<dbReference type="PANTHER" id="PTHR12318:SF0">
    <property type="entry name" value="ACYL-COENZYME A DIPHOSPHATASE NUDT19"/>
    <property type="match status" value="1"/>
</dbReference>
<dbReference type="InterPro" id="IPR000086">
    <property type="entry name" value="NUDIX_hydrolase_dom"/>
</dbReference>
<sequence length="295" mass="33374">MTVHPHPPAVPSPSATLILARQQDAGLEVYLLRRSAASRFMPGVYVFPGGNMDADDRDTAFWRKHVDLDADQLARILDGRVEKMLPFAVTAIRETWEEAGLLLADPMNHRPCDRDRENGGRPFSSIIRANGLRLAVSRLGCRHHWVTPELMPKRFDTFFFVAPVEKGQQCRPDNHETVHGTWINPRKALAENQRGSLPLSPPTLVTLHQMLPFGDLDGLMTETRSRSWPVPITPRLWLLEDSALILEPWDPEYGRETVSVNVDRLETDVLPVGAPFSRLWHHRGRSLPVRCRGEG</sequence>
<dbReference type="KEGG" id="dalk:DSCA_12700"/>
<keyword evidence="9" id="KW-1185">Reference proteome</keyword>
<dbReference type="PANTHER" id="PTHR12318">
    <property type="entry name" value="TESTOSTERONE-REGULATED PROTEIN RP2"/>
    <property type="match status" value="1"/>
</dbReference>
<dbReference type="SUPFAM" id="SSF55811">
    <property type="entry name" value="Nudix"/>
    <property type="match status" value="1"/>
</dbReference>
<proteinExistence type="predicted"/>
<dbReference type="RefSeq" id="WP_155315614.1">
    <property type="nucleotide sequence ID" value="NZ_AP021874.1"/>
</dbReference>
<evidence type="ECO:0000256" key="5">
    <source>
        <dbReference type="ARBA" id="ARBA00022842"/>
    </source>
</evidence>
<evidence type="ECO:0000256" key="3">
    <source>
        <dbReference type="ARBA" id="ARBA00022723"/>
    </source>
</evidence>
<dbReference type="PROSITE" id="PS51462">
    <property type="entry name" value="NUDIX"/>
    <property type="match status" value="1"/>
</dbReference>
<evidence type="ECO:0000259" key="7">
    <source>
        <dbReference type="PROSITE" id="PS51462"/>
    </source>
</evidence>
<dbReference type="GO" id="GO:0046872">
    <property type="term" value="F:metal ion binding"/>
    <property type="evidence" value="ECO:0007669"/>
    <property type="project" value="UniProtKB-KW"/>
</dbReference>
<evidence type="ECO:0000256" key="2">
    <source>
        <dbReference type="ARBA" id="ARBA00001946"/>
    </source>
</evidence>